<keyword evidence="2" id="KW-1185">Reference proteome</keyword>
<dbReference type="STRING" id="200361.A0A453QL31"/>
<protein>
    <submittedName>
        <fullName evidence="1">Uncharacterized protein</fullName>
    </submittedName>
</protein>
<evidence type="ECO:0000313" key="2">
    <source>
        <dbReference type="Proteomes" id="UP000015105"/>
    </source>
</evidence>
<reference evidence="1" key="3">
    <citation type="journal article" date="2017" name="Nature">
        <title>Genome sequence of the progenitor of the wheat D genome Aegilops tauschii.</title>
        <authorList>
            <person name="Luo M.C."/>
            <person name="Gu Y.Q."/>
            <person name="Puiu D."/>
            <person name="Wang H."/>
            <person name="Twardziok S.O."/>
            <person name="Deal K.R."/>
            <person name="Huo N."/>
            <person name="Zhu T."/>
            <person name="Wang L."/>
            <person name="Wang Y."/>
            <person name="McGuire P.E."/>
            <person name="Liu S."/>
            <person name="Long H."/>
            <person name="Ramasamy R.K."/>
            <person name="Rodriguez J.C."/>
            <person name="Van S.L."/>
            <person name="Yuan L."/>
            <person name="Wang Z."/>
            <person name="Xia Z."/>
            <person name="Xiao L."/>
            <person name="Anderson O.D."/>
            <person name="Ouyang S."/>
            <person name="Liang Y."/>
            <person name="Zimin A.V."/>
            <person name="Pertea G."/>
            <person name="Qi P."/>
            <person name="Bennetzen J.L."/>
            <person name="Dai X."/>
            <person name="Dawson M.W."/>
            <person name="Muller H.G."/>
            <person name="Kugler K."/>
            <person name="Rivarola-Duarte L."/>
            <person name="Spannagl M."/>
            <person name="Mayer K.F.X."/>
            <person name="Lu F.H."/>
            <person name="Bevan M.W."/>
            <person name="Leroy P."/>
            <person name="Li P."/>
            <person name="You F.M."/>
            <person name="Sun Q."/>
            <person name="Liu Z."/>
            <person name="Lyons E."/>
            <person name="Wicker T."/>
            <person name="Salzberg S.L."/>
            <person name="Devos K.M."/>
            <person name="Dvorak J."/>
        </authorList>
    </citation>
    <scope>NUCLEOTIDE SEQUENCE [LARGE SCALE GENOMIC DNA]</scope>
    <source>
        <strain evidence="1">cv. AL8/78</strain>
    </source>
</reference>
<dbReference type="Gramene" id="AET7Gv20213600.1">
    <property type="protein sequence ID" value="AET7Gv20213600.1"/>
    <property type="gene ID" value="AET7Gv20213600"/>
</dbReference>
<reference evidence="2" key="2">
    <citation type="journal article" date="2017" name="Nat. Plants">
        <title>The Aegilops tauschii genome reveals multiple impacts of transposons.</title>
        <authorList>
            <person name="Zhao G."/>
            <person name="Zou C."/>
            <person name="Li K."/>
            <person name="Wang K."/>
            <person name="Li T."/>
            <person name="Gao L."/>
            <person name="Zhang X."/>
            <person name="Wang H."/>
            <person name="Yang Z."/>
            <person name="Liu X."/>
            <person name="Jiang W."/>
            <person name="Mao L."/>
            <person name="Kong X."/>
            <person name="Jiao Y."/>
            <person name="Jia J."/>
        </authorList>
    </citation>
    <scope>NUCLEOTIDE SEQUENCE [LARGE SCALE GENOMIC DNA]</scope>
    <source>
        <strain evidence="2">cv. AL8/78</strain>
    </source>
</reference>
<organism evidence="1 2">
    <name type="scientific">Aegilops tauschii subsp. strangulata</name>
    <name type="common">Goatgrass</name>
    <dbReference type="NCBI Taxonomy" id="200361"/>
    <lineage>
        <taxon>Eukaryota</taxon>
        <taxon>Viridiplantae</taxon>
        <taxon>Streptophyta</taxon>
        <taxon>Embryophyta</taxon>
        <taxon>Tracheophyta</taxon>
        <taxon>Spermatophyta</taxon>
        <taxon>Magnoliopsida</taxon>
        <taxon>Liliopsida</taxon>
        <taxon>Poales</taxon>
        <taxon>Poaceae</taxon>
        <taxon>BOP clade</taxon>
        <taxon>Pooideae</taxon>
        <taxon>Triticodae</taxon>
        <taxon>Triticeae</taxon>
        <taxon>Triticinae</taxon>
        <taxon>Aegilops</taxon>
    </lineage>
</organism>
<name>A0A453QL31_AEGTS</name>
<dbReference type="EnsemblPlants" id="AET7Gv20213600.1">
    <property type="protein sequence ID" value="AET7Gv20213600.1"/>
    <property type="gene ID" value="AET7Gv20213600"/>
</dbReference>
<reference evidence="1" key="5">
    <citation type="journal article" date="2021" name="G3 (Bethesda)">
        <title>Aegilops tauschii genome assembly Aet v5.0 features greater sequence contiguity and improved annotation.</title>
        <authorList>
            <person name="Wang L."/>
            <person name="Zhu T."/>
            <person name="Rodriguez J.C."/>
            <person name="Deal K.R."/>
            <person name="Dubcovsky J."/>
            <person name="McGuire P.E."/>
            <person name="Lux T."/>
            <person name="Spannagl M."/>
            <person name="Mayer K.F.X."/>
            <person name="Baldrich P."/>
            <person name="Meyers B.C."/>
            <person name="Huo N."/>
            <person name="Gu Y.Q."/>
            <person name="Zhou H."/>
            <person name="Devos K.M."/>
            <person name="Bennetzen J.L."/>
            <person name="Unver T."/>
            <person name="Budak H."/>
            <person name="Gulick P.J."/>
            <person name="Galiba G."/>
            <person name="Kalapos B."/>
            <person name="Nelson D.R."/>
            <person name="Li P."/>
            <person name="You F.M."/>
            <person name="Luo M.C."/>
            <person name="Dvorak J."/>
        </authorList>
    </citation>
    <scope>NUCLEOTIDE SEQUENCE [LARGE SCALE GENOMIC DNA]</scope>
    <source>
        <strain evidence="1">cv. AL8/78</strain>
    </source>
</reference>
<reference evidence="1" key="4">
    <citation type="submission" date="2019-03" db="UniProtKB">
        <authorList>
            <consortium name="EnsemblPlants"/>
        </authorList>
    </citation>
    <scope>IDENTIFICATION</scope>
</reference>
<reference evidence="2" key="1">
    <citation type="journal article" date="2014" name="Science">
        <title>Ancient hybridizations among the ancestral genomes of bread wheat.</title>
        <authorList>
            <consortium name="International Wheat Genome Sequencing Consortium,"/>
            <person name="Marcussen T."/>
            <person name="Sandve S.R."/>
            <person name="Heier L."/>
            <person name="Spannagl M."/>
            <person name="Pfeifer M."/>
            <person name="Jakobsen K.S."/>
            <person name="Wulff B.B."/>
            <person name="Steuernagel B."/>
            <person name="Mayer K.F."/>
            <person name="Olsen O.A."/>
        </authorList>
    </citation>
    <scope>NUCLEOTIDE SEQUENCE [LARGE SCALE GENOMIC DNA]</scope>
    <source>
        <strain evidence="2">cv. AL8/78</strain>
    </source>
</reference>
<evidence type="ECO:0000313" key="1">
    <source>
        <dbReference type="EnsemblPlants" id="AET7Gv20213600.1"/>
    </source>
</evidence>
<sequence length="162" mass="18307">STGWCYQPGLRWTSRQRPRGGPLVPVPEPGLKALFLLVSIIHMVVDTRVVVQQKRLISQMEGWCYHWKSWRNYTAYPTSVRGKDPSNKGHVQPRSQTRLVDLSGTPDQISRDEQLISDVLAEADAGSFGTISNRKYNAPQPSAEQSQMQLANNKVPCLTIFW</sequence>
<proteinExistence type="predicted"/>
<dbReference type="AlphaFoldDB" id="A0A453QL31"/>
<accession>A0A453QL31</accession>
<dbReference type="Proteomes" id="UP000015105">
    <property type="component" value="Chromosome 7D"/>
</dbReference>